<dbReference type="Pfam" id="PF00753">
    <property type="entry name" value="Lactamase_B"/>
    <property type="match status" value="1"/>
</dbReference>
<dbReference type="InterPro" id="IPR050662">
    <property type="entry name" value="Sec-metab_biosynth-thioest"/>
</dbReference>
<dbReference type="Gene3D" id="1.10.10.10">
    <property type="entry name" value="Winged helix-like DNA-binding domain superfamily/Winged helix DNA-binding domain"/>
    <property type="match status" value="1"/>
</dbReference>
<sequence length="306" mass="33195">MASSSSAPRYSTEFDPETGLAVPVDEGIVRVTAPNASAYTFTGTNTFLLGHHRLALVDPGPVDAAHEAALMSAIAGRPVTAILLTHTHRDHSAAAKRFSETLGAPLWFGGPHRLSRPLRRFEINPIRKSCDWDLVPDRILADGEEIEAGDMRLSVLATPGHCANHLAFGVLGTDDLLSGDHVMGWNSTLVSVPDGSMADYLRSLDKVIALPYRRYLPAHGGEIADGRAHARALKNHRKMRNAQVLEAVRGGARTVTAVVDGIYPRQPIKVRMAARMTMMAHVEYLEELGQLRVKHGIFGTRLALPG</sequence>
<accession>A0A934MLT3</accession>
<dbReference type="PANTHER" id="PTHR23131:SF0">
    <property type="entry name" value="ENDORIBONUCLEASE LACTB2"/>
    <property type="match status" value="1"/>
</dbReference>
<evidence type="ECO:0000259" key="1">
    <source>
        <dbReference type="SMART" id="SM00849"/>
    </source>
</evidence>
<comment type="caution">
    <text evidence="2">The sequence shown here is derived from an EMBL/GenBank/DDBJ whole genome shotgun (WGS) entry which is preliminary data.</text>
</comment>
<dbReference type="RefSeq" id="WP_198876178.1">
    <property type="nucleotide sequence ID" value="NZ_JAEKMH010000002.1"/>
</dbReference>
<organism evidence="2 3">
    <name type="scientific">Devosia sediminis</name>
    <dbReference type="NCBI Taxonomy" id="2798801"/>
    <lineage>
        <taxon>Bacteria</taxon>
        <taxon>Pseudomonadati</taxon>
        <taxon>Pseudomonadota</taxon>
        <taxon>Alphaproteobacteria</taxon>
        <taxon>Hyphomicrobiales</taxon>
        <taxon>Devosiaceae</taxon>
        <taxon>Devosia</taxon>
    </lineage>
</organism>
<evidence type="ECO:0000313" key="2">
    <source>
        <dbReference type="EMBL" id="MBJ3784966.1"/>
    </source>
</evidence>
<dbReference type="CDD" id="cd16278">
    <property type="entry name" value="metallo-hydrolase-like_MBL-fold"/>
    <property type="match status" value="1"/>
</dbReference>
<dbReference type="Proteomes" id="UP000602124">
    <property type="component" value="Unassembled WGS sequence"/>
</dbReference>
<proteinExistence type="predicted"/>
<feature type="domain" description="Metallo-beta-lactamase" evidence="1">
    <location>
        <begin position="43"/>
        <end position="219"/>
    </location>
</feature>
<reference evidence="2" key="1">
    <citation type="submission" date="2020-12" db="EMBL/GenBank/DDBJ databases">
        <title>Devosia sp. MSA67 isolated from Mo River.</title>
        <authorList>
            <person name="Ma F."/>
            <person name="Zi Z."/>
        </authorList>
    </citation>
    <scope>NUCLEOTIDE SEQUENCE</scope>
    <source>
        <strain evidence="2">MSA67</strain>
    </source>
</reference>
<gene>
    <name evidence="2" type="ORF">JEQ47_09565</name>
</gene>
<dbReference type="AlphaFoldDB" id="A0A934MLT3"/>
<dbReference type="InterPro" id="IPR036866">
    <property type="entry name" value="RibonucZ/Hydroxyglut_hydro"/>
</dbReference>
<dbReference type="PANTHER" id="PTHR23131">
    <property type="entry name" value="ENDORIBONUCLEASE LACTB2"/>
    <property type="match status" value="1"/>
</dbReference>
<dbReference type="SMART" id="SM00849">
    <property type="entry name" value="Lactamase_B"/>
    <property type="match status" value="1"/>
</dbReference>
<keyword evidence="3" id="KW-1185">Reference proteome</keyword>
<dbReference type="EMBL" id="JAEKMH010000002">
    <property type="protein sequence ID" value="MBJ3784966.1"/>
    <property type="molecule type" value="Genomic_DNA"/>
</dbReference>
<evidence type="ECO:0000313" key="3">
    <source>
        <dbReference type="Proteomes" id="UP000602124"/>
    </source>
</evidence>
<name>A0A934MLT3_9HYPH</name>
<dbReference type="InterPro" id="IPR001279">
    <property type="entry name" value="Metallo-B-lactamas"/>
</dbReference>
<dbReference type="Gene3D" id="3.60.15.10">
    <property type="entry name" value="Ribonuclease Z/Hydroxyacylglutathione hydrolase-like"/>
    <property type="match status" value="1"/>
</dbReference>
<protein>
    <submittedName>
        <fullName evidence="2">MBL fold metallo-hydrolase</fullName>
    </submittedName>
</protein>
<dbReference type="SUPFAM" id="SSF56281">
    <property type="entry name" value="Metallo-hydrolase/oxidoreductase"/>
    <property type="match status" value="1"/>
</dbReference>
<dbReference type="InterPro" id="IPR036388">
    <property type="entry name" value="WH-like_DNA-bd_sf"/>
</dbReference>